<dbReference type="InterPro" id="IPR037124">
    <property type="entry name" value="Chaperonin_GroES_sf"/>
</dbReference>
<evidence type="ECO:0000256" key="1">
    <source>
        <dbReference type="ARBA" id="ARBA00006975"/>
    </source>
</evidence>
<dbReference type="InterPro" id="IPR011032">
    <property type="entry name" value="GroES-like_sf"/>
</dbReference>
<name>A0A2H0BUL9_9BACT</name>
<comment type="subunit">
    <text evidence="3">Heptamer of 7 subunits arranged in a ring. Interacts with the chaperonin GroEL.</text>
</comment>
<dbReference type="NCBIfam" id="NF001533">
    <property type="entry name" value="PRK00364.2-4"/>
    <property type="match status" value="1"/>
</dbReference>
<keyword evidence="2 3" id="KW-0143">Chaperone</keyword>
<dbReference type="EMBL" id="PCTA01000033">
    <property type="protein sequence ID" value="PIP61219.1"/>
    <property type="molecule type" value="Genomic_DNA"/>
</dbReference>
<dbReference type="SUPFAM" id="SSF50129">
    <property type="entry name" value="GroES-like"/>
    <property type="match status" value="1"/>
</dbReference>
<dbReference type="SMART" id="SM00883">
    <property type="entry name" value="Cpn10"/>
    <property type="match status" value="1"/>
</dbReference>
<evidence type="ECO:0000256" key="3">
    <source>
        <dbReference type="HAMAP-Rule" id="MF_00580"/>
    </source>
</evidence>
<comment type="similarity">
    <text evidence="1 3 4">Belongs to the GroES chaperonin family.</text>
</comment>
<dbReference type="FunFam" id="2.30.33.40:FF:000001">
    <property type="entry name" value="10 kDa chaperonin"/>
    <property type="match status" value="1"/>
</dbReference>
<dbReference type="Pfam" id="PF00166">
    <property type="entry name" value="Cpn10"/>
    <property type="match status" value="1"/>
</dbReference>
<gene>
    <name evidence="3" type="primary">groES</name>
    <name evidence="3" type="synonym">groS</name>
    <name evidence="5" type="ORF">COW99_05535</name>
</gene>
<dbReference type="GO" id="GO:0005524">
    <property type="term" value="F:ATP binding"/>
    <property type="evidence" value="ECO:0007669"/>
    <property type="project" value="InterPro"/>
</dbReference>
<dbReference type="InterPro" id="IPR020818">
    <property type="entry name" value="Chaperonin_GroES"/>
</dbReference>
<evidence type="ECO:0000256" key="4">
    <source>
        <dbReference type="RuleBase" id="RU000535"/>
    </source>
</evidence>
<dbReference type="GO" id="GO:0051087">
    <property type="term" value="F:protein-folding chaperone binding"/>
    <property type="evidence" value="ECO:0007669"/>
    <property type="project" value="TreeGrafter"/>
</dbReference>
<keyword evidence="3" id="KW-0963">Cytoplasm</keyword>
<comment type="subcellular location">
    <subcellularLocation>
        <location evidence="3">Cytoplasm</location>
    </subcellularLocation>
</comment>
<dbReference type="HAMAP" id="MF_00580">
    <property type="entry name" value="CH10"/>
    <property type="match status" value="1"/>
</dbReference>
<dbReference type="Gene3D" id="2.30.33.40">
    <property type="entry name" value="GroES chaperonin"/>
    <property type="match status" value="1"/>
</dbReference>
<protein>
    <recommendedName>
        <fullName evidence="3">Co-chaperonin GroES</fullName>
    </recommendedName>
    <alternativeName>
        <fullName evidence="3">10 kDa chaperonin</fullName>
    </alternativeName>
    <alternativeName>
        <fullName evidence="3">Chaperonin-10</fullName>
        <shortName evidence="3">Cpn10</shortName>
    </alternativeName>
</protein>
<evidence type="ECO:0000313" key="6">
    <source>
        <dbReference type="Proteomes" id="UP000231246"/>
    </source>
</evidence>
<dbReference type="Proteomes" id="UP000231246">
    <property type="component" value="Unassembled WGS sequence"/>
</dbReference>
<reference evidence="5 6" key="1">
    <citation type="submission" date="2017-09" db="EMBL/GenBank/DDBJ databases">
        <title>Depth-based differentiation of microbial function through sediment-hosted aquifers and enrichment of novel symbionts in the deep terrestrial subsurface.</title>
        <authorList>
            <person name="Probst A.J."/>
            <person name="Ladd B."/>
            <person name="Jarett J.K."/>
            <person name="Geller-Mcgrath D.E."/>
            <person name="Sieber C.M."/>
            <person name="Emerson J.B."/>
            <person name="Anantharaman K."/>
            <person name="Thomas B.C."/>
            <person name="Malmstrom R."/>
            <person name="Stieglmeier M."/>
            <person name="Klingl A."/>
            <person name="Woyke T."/>
            <person name="Ryan C.M."/>
            <person name="Banfield J.F."/>
        </authorList>
    </citation>
    <scope>NUCLEOTIDE SEQUENCE [LARGE SCALE GENOMIC DNA]</scope>
    <source>
        <strain evidence="5">CG22_combo_CG10-13_8_21_14_all_38_20</strain>
    </source>
</reference>
<evidence type="ECO:0000256" key="2">
    <source>
        <dbReference type="ARBA" id="ARBA00023186"/>
    </source>
</evidence>
<dbReference type="GO" id="GO:0051082">
    <property type="term" value="F:unfolded protein binding"/>
    <property type="evidence" value="ECO:0007669"/>
    <property type="project" value="TreeGrafter"/>
</dbReference>
<dbReference type="GO" id="GO:0005737">
    <property type="term" value="C:cytoplasm"/>
    <property type="evidence" value="ECO:0007669"/>
    <property type="project" value="UniProtKB-SubCell"/>
</dbReference>
<dbReference type="PANTHER" id="PTHR10772">
    <property type="entry name" value="10 KDA HEAT SHOCK PROTEIN"/>
    <property type="match status" value="1"/>
</dbReference>
<dbReference type="GO" id="GO:0046872">
    <property type="term" value="F:metal ion binding"/>
    <property type="evidence" value="ECO:0007669"/>
    <property type="project" value="TreeGrafter"/>
</dbReference>
<accession>A0A2H0BUL9</accession>
<comment type="function">
    <text evidence="3 4">Together with the chaperonin GroEL, plays an essential role in assisting protein folding. The GroEL-GroES system forms a nano-cage that allows encapsulation of the non-native substrate proteins and provides a physical environment optimized to promote and accelerate protein folding. GroES binds to the apical surface of the GroEL ring, thereby capping the opening of the GroEL channel.</text>
</comment>
<dbReference type="PRINTS" id="PR00297">
    <property type="entry name" value="CHAPERONIN10"/>
</dbReference>
<sequence length="102" mass="11194">MKHMTNNTKIQPLLDNVLIEPAEEETKSPGGIYLPENAKEKPTIGEVLAVGPGKLDENGKIIKLSVKVGDKVYYKKWGGNEIKIAGVELLLVEEKDVLAIIK</sequence>
<dbReference type="AlphaFoldDB" id="A0A2H0BUL9"/>
<proteinExistence type="inferred from homology"/>
<dbReference type="GO" id="GO:0044183">
    <property type="term" value="F:protein folding chaperone"/>
    <property type="evidence" value="ECO:0007669"/>
    <property type="project" value="InterPro"/>
</dbReference>
<comment type="caution">
    <text evidence="5">The sequence shown here is derived from an EMBL/GenBank/DDBJ whole genome shotgun (WGS) entry which is preliminary data.</text>
</comment>
<organism evidence="5 6">
    <name type="scientific">Candidatus Roizmanbacteria bacterium CG22_combo_CG10-13_8_21_14_all_38_20</name>
    <dbReference type="NCBI Taxonomy" id="1974862"/>
    <lineage>
        <taxon>Bacteria</taxon>
        <taxon>Candidatus Roizmaniibacteriota</taxon>
    </lineage>
</organism>
<dbReference type="PANTHER" id="PTHR10772:SF63">
    <property type="entry name" value="20 KDA CHAPERONIN, CHLOROPLASTIC"/>
    <property type="match status" value="1"/>
</dbReference>
<evidence type="ECO:0000313" key="5">
    <source>
        <dbReference type="EMBL" id="PIP61219.1"/>
    </source>
</evidence>
<dbReference type="NCBIfam" id="NF001531">
    <property type="entry name" value="PRK00364.2-2"/>
    <property type="match status" value="1"/>
</dbReference>
<dbReference type="CDD" id="cd00320">
    <property type="entry name" value="cpn10"/>
    <property type="match status" value="1"/>
</dbReference>